<sequence>MVLTITSAAAFLSSLDLFIVNIAFPDIRADFPGTDLGQMSWILNGYTVVFAAFLALAGRLADRVGHKRVFLVGLAVFTAASAACAGAPTVWLLVAARAVQALGAALVMPTSLSLLLAAYPAERRSHAVGAWASIGAVAAALGPPLGGLLVELSWHWVFLVNVPVGLVALVAGAVLLRESDVARTGIPDLLGAVTLIVGVGALAFALVRAPDVGWVSTEVLVGFAVAVGGLVAVVLRSRRHPVPALDLAVVRVPAVGLAAATMVAFTCGFAGMLVVNVLYLTGTWGFPAPLAGLALAPGPAVVVVVSRLAGHLSARIGIGATAALGALAFAAGPTWWLLRLGPTPDYAAGMLPGQLLTGLGVGLILPTLSSVVGSALPAAQWGSGSSLINTARQVGSVLGVALLVSVIGAHTTGRPEEFGSVQAGWGLLVAAAVAAGLVAAVLAVVERRAVTSPPPPPPKPAPPPVPSAPAGPACSPGRRSP</sequence>
<evidence type="ECO:0000256" key="1">
    <source>
        <dbReference type="ARBA" id="ARBA00004651"/>
    </source>
</evidence>
<feature type="transmembrane region" description="Helical" evidence="8">
    <location>
        <begin position="255"/>
        <end position="280"/>
    </location>
</feature>
<feature type="transmembrane region" description="Helical" evidence="8">
    <location>
        <begin position="317"/>
        <end position="338"/>
    </location>
</feature>
<feature type="transmembrane region" description="Helical" evidence="8">
    <location>
        <begin position="286"/>
        <end position="305"/>
    </location>
</feature>
<dbReference type="InterPro" id="IPR011701">
    <property type="entry name" value="MFS"/>
</dbReference>
<evidence type="ECO:0000256" key="8">
    <source>
        <dbReference type="SAM" id="Phobius"/>
    </source>
</evidence>
<evidence type="ECO:0000259" key="9">
    <source>
        <dbReference type="PROSITE" id="PS50850"/>
    </source>
</evidence>
<keyword evidence="4 8" id="KW-0812">Transmembrane</keyword>
<feature type="transmembrane region" description="Helical" evidence="8">
    <location>
        <begin position="213"/>
        <end position="235"/>
    </location>
</feature>
<keyword evidence="5 8" id="KW-1133">Transmembrane helix</keyword>
<dbReference type="CDD" id="cd17321">
    <property type="entry name" value="MFS_MMR_MDR_like"/>
    <property type="match status" value="1"/>
</dbReference>
<evidence type="ECO:0000256" key="3">
    <source>
        <dbReference type="ARBA" id="ARBA00022475"/>
    </source>
</evidence>
<dbReference type="PROSITE" id="PS50850">
    <property type="entry name" value="MFS"/>
    <property type="match status" value="1"/>
</dbReference>
<evidence type="ECO:0000256" key="5">
    <source>
        <dbReference type="ARBA" id="ARBA00022989"/>
    </source>
</evidence>
<dbReference type="InterPro" id="IPR020846">
    <property type="entry name" value="MFS_dom"/>
</dbReference>
<dbReference type="NCBIfam" id="TIGR00711">
    <property type="entry name" value="efflux_EmrB"/>
    <property type="match status" value="1"/>
</dbReference>
<feature type="transmembrane region" description="Helical" evidence="8">
    <location>
        <begin position="41"/>
        <end position="57"/>
    </location>
</feature>
<organism evidence="10 11">
    <name type="scientific">Actinomycetospora aurantiaca</name>
    <dbReference type="NCBI Taxonomy" id="3129233"/>
    <lineage>
        <taxon>Bacteria</taxon>
        <taxon>Bacillati</taxon>
        <taxon>Actinomycetota</taxon>
        <taxon>Actinomycetes</taxon>
        <taxon>Pseudonocardiales</taxon>
        <taxon>Pseudonocardiaceae</taxon>
        <taxon>Actinomycetospora</taxon>
    </lineage>
</organism>
<feature type="transmembrane region" description="Helical" evidence="8">
    <location>
        <begin position="128"/>
        <end position="150"/>
    </location>
</feature>
<proteinExistence type="predicted"/>
<feature type="compositionally biased region" description="Low complexity" evidence="7">
    <location>
        <begin position="470"/>
        <end position="481"/>
    </location>
</feature>
<dbReference type="PANTHER" id="PTHR42718">
    <property type="entry name" value="MAJOR FACILITATOR SUPERFAMILY MULTIDRUG TRANSPORTER MFSC"/>
    <property type="match status" value="1"/>
</dbReference>
<dbReference type="Pfam" id="PF07690">
    <property type="entry name" value="MFS_1"/>
    <property type="match status" value="1"/>
</dbReference>
<feature type="transmembrane region" description="Helical" evidence="8">
    <location>
        <begin position="188"/>
        <end position="207"/>
    </location>
</feature>
<evidence type="ECO:0000256" key="2">
    <source>
        <dbReference type="ARBA" id="ARBA00022448"/>
    </source>
</evidence>
<feature type="domain" description="Major facilitator superfamily (MFS) profile" evidence="9">
    <location>
        <begin position="2"/>
        <end position="448"/>
    </location>
</feature>
<dbReference type="InterPro" id="IPR004638">
    <property type="entry name" value="EmrB-like"/>
</dbReference>
<keyword evidence="2" id="KW-0813">Transport</keyword>
<dbReference type="Gene3D" id="1.20.1250.20">
    <property type="entry name" value="MFS general substrate transporter like domains"/>
    <property type="match status" value="1"/>
</dbReference>
<evidence type="ECO:0000256" key="4">
    <source>
        <dbReference type="ARBA" id="ARBA00022692"/>
    </source>
</evidence>
<protein>
    <submittedName>
        <fullName evidence="10">MFS transporter</fullName>
    </submittedName>
</protein>
<feature type="region of interest" description="Disordered" evidence="7">
    <location>
        <begin position="449"/>
        <end position="481"/>
    </location>
</feature>
<evidence type="ECO:0000313" key="11">
    <source>
        <dbReference type="Proteomes" id="UP001385809"/>
    </source>
</evidence>
<evidence type="ECO:0000313" key="10">
    <source>
        <dbReference type="EMBL" id="MEJ2867696.1"/>
    </source>
</evidence>
<feature type="transmembrane region" description="Helical" evidence="8">
    <location>
        <begin position="358"/>
        <end position="379"/>
    </location>
</feature>
<feature type="transmembrane region" description="Helical" evidence="8">
    <location>
        <begin position="69"/>
        <end position="94"/>
    </location>
</feature>
<dbReference type="PANTHER" id="PTHR42718:SF48">
    <property type="entry name" value="CONSERVED TWO-DOMAIN MEMBRANE PROTEIN-RELATED"/>
    <property type="match status" value="1"/>
</dbReference>
<feature type="transmembrane region" description="Helical" evidence="8">
    <location>
        <begin position="100"/>
        <end position="121"/>
    </location>
</feature>
<feature type="transmembrane region" description="Helical" evidence="8">
    <location>
        <begin position="156"/>
        <end position="176"/>
    </location>
</feature>
<evidence type="ECO:0000256" key="6">
    <source>
        <dbReference type="ARBA" id="ARBA00023136"/>
    </source>
</evidence>
<comment type="caution">
    <text evidence="10">The sequence shown here is derived from an EMBL/GenBank/DDBJ whole genome shotgun (WGS) entry which is preliminary data.</text>
</comment>
<name>A0ABU8ML91_9PSEU</name>
<gene>
    <name evidence="10" type="ORF">WCD74_07975</name>
</gene>
<feature type="transmembrane region" description="Helical" evidence="8">
    <location>
        <begin position="391"/>
        <end position="411"/>
    </location>
</feature>
<dbReference type="RefSeq" id="WP_337694307.1">
    <property type="nucleotide sequence ID" value="NZ_JBBEGN010000003.1"/>
</dbReference>
<keyword evidence="11" id="KW-1185">Reference proteome</keyword>
<feature type="transmembrane region" description="Helical" evidence="8">
    <location>
        <begin position="423"/>
        <end position="445"/>
    </location>
</feature>
<dbReference type="SUPFAM" id="SSF103473">
    <property type="entry name" value="MFS general substrate transporter"/>
    <property type="match status" value="1"/>
</dbReference>
<reference evidence="10 11" key="1">
    <citation type="submission" date="2024-03" db="EMBL/GenBank/DDBJ databases">
        <title>Actinomycetospora sp. OC33-EN08, a novel actinomycete isolated from wild orchid (Aerides multiflora).</title>
        <authorList>
            <person name="Suriyachadkun C."/>
        </authorList>
    </citation>
    <scope>NUCLEOTIDE SEQUENCE [LARGE SCALE GENOMIC DNA]</scope>
    <source>
        <strain evidence="10 11">OC33-EN08</strain>
    </source>
</reference>
<dbReference type="Proteomes" id="UP001385809">
    <property type="component" value="Unassembled WGS sequence"/>
</dbReference>
<accession>A0ABU8ML91</accession>
<comment type="subcellular location">
    <subcellularLocation>
        <location evidence="1">Cell membrane</location>
        <topology evidence="1">Multi-pass membrane protein</topology>
    </subcellularLocation>
</comment>
<dbReference type="Gene3D" id="1.20.1720.10">
    <property type="entry name" value="Multidrug resistance protein D"/>
    <property type="match status" value="1"/>
</dbReference>
<evidence type="ECO:0000256" key="7">
    <source>
        <dbReference type="SAM" id="MobiDB-lite"/>
    </source>
</evidence>
<dbReference type="EMBL" id="JBBEGN010000003">
    <property type="protein sequence ID" value="MEJ2867696.1"/>
    <property type="molecule type" value="Genomic_DNA"/>
</dbReference>
<keyword evidence="3" id="KW-1003">Cell membrane</keyword>
<dbReference type="PRINTS" id="PR01036">
    <property type="entry name" value="TCRTETB"/>
</dbReference>
<dbReference type="InterPro" id="IPR036259">
    <property type="entry name" value="MFS_trans_sf"/>
</dbReference>
<feature type="compositionally biased region" description="Pro residues" evidence="7">
    <location>
        <begin position="452"/>
        <end position="469"/>
    </location>
</feature>
<keyword evidence="6 8" id="KW-0472">Membrane</keyword>